<accession>A0A7R9DGX4</accession>
<protein>
    <submittedName>
        <fullName evidence="1">Uncharacterized protein</fullName>
    </submittedName>
</protein>
<name>A0A7R9DGX4_TIMPO</name>
<sequence length="79" mass="8933">MAYNEPHFFTAVGAWHAFLFASRSSQLAPRVTRPFYFTPKSNSNRSDCMRRRWHSNLGSNKLNTISSGGFPELPSLGIL</sequence>
<dbReference type="AlphaFoldDB" id="A0A7R9DGX4"/>
<organism evidence="1">
    <name type="scientific">Timema poppense</name>
    <name type="common">Walking stick</name>
    <dbReference type="NCBI Taxonomy" id="170557"/>
    <lineage>
        <taxon>Eukaryota</taxon>
        <taxon>Metazoa</taxon>
        <taxon>Ecdysozoa</taxon>
        <taxon>Arthropoda</taxon>
        <taxon>Hexapoda</taxon>
        <taxon>Insecta</taxon>
        <taxon>Pterygota</taxon>
        <taxon>Neoptera</taxon>
        <taxon>Polyneoptera</taxon>
        <taxon>Phasmatodea</taxon>
        <taxon>Timematodea</taxon>
        <taxon>Timematoidea</taxon>
        <taxon>Timematidae</taxon>
        <taxon>Timema</taxon>
    </lineage>
</organism>
<gene>
    <name evidence="1" type="ORF">TPSB3V08_LOCUS8948</name>
</gene>
<dbReference type="EMBL" id="OD006765">
    <property type="protein sequence ID" value="CAD7413328.1"/>
    <property type="molecule type" value="Genomic_DNA"/>
</dbReference>
<reference evidence="1" key="1">
    <citation type="submission" date="2020-11" db="EMBL/GenBank/DDBJ databases">
        <authorList>
            <person name="Tran Van P."/>
        </authorList>
    </citation>
    <scope>NUCLEOTIDE SEQUENCE</scope>
</reference>
<proteinExistence type="predicted"/>
<evidence type="ECO:0000313" key="1">
    <source>
        <dbReference type="EMBL" id="CAD7413328.1"/>
    </source>
</evidence>